<protein>
    <submittedName>
        <fullName evidence="5">Probable tubulin polyglutamylase TTLL2</fullName>
    </submittedName>
</protein>
<keyword evidence="4" id="KW-1185">Reference proteome</keyword>
<evidence type="ECO:0000256" key="3">
    <source>
        <dbReference type="ARBA" id="ARBA00022840"/>
    </source>
</evidence>
<dbReference type="AlphaFoldDB" id="A0A7F5RIR5"/>
<dbReference type="SUPFAM" id="SSF56059">
    <property type="entry name" value="Glutathione synthetase ATP-binding domain-like"/>
    <property type="match status" value="1"/>
</dbReference>
<evidence type="ECO:0000256" key="1">
    <source>
        <dbReference type="ARBA" id="ARBA00022598"/>
    </source>
</evidence>
<dbReference type="GeneID" id="108737946"/>
<evidence type="ECO:0000256" key="2">
    <source>
        <dbReference type="ARBA" id="ARBA00022741"/>
    </source>
</evidence>
<organism evidence="4 5">
    <name type="scientific">Agrilus planipennis</name>
    <name type="common">Emerald ash borer</name>
    <name type="synonym">Agrilus marcopoli</name>
    <dbReference type="NCBI Taxonomy" id="224129"/>
    <lineage>
        <taxon>Eukaryota</taxon>
        <taxon>Metazoa</taxon>
        <taxon>Ecdysozoa</taxon>
        <taxon>Arthropoda</taxon>
        <taxon>Hexapoda</taxon>
        <taxon>Insecta</taxon>
        <taxon>Pterygota</taxon>
        <taxon>Neoptera</taxon>
        <taxon>Endopterygota</taxon>
        <taxon>Coleoptera</taxon>
        <taxon>Polyphaga</taxon>
        <taxon>Elateriformia</taxon>
        <taxon>Buprestoidea</taxon>
        <taxon>Buprestidae</taxon>
        <taxon>Agrilinae</taxon>
        <taxon>Agrilus</taxon>
    </lineage>
</organism>
<gene>
    <name evidence="5" type="primary">LOC108737946</name>
</gene>
<keyword evidence="2" id="KW-0547">Nucleotide-binding</keyword>
<dbReference type="KEGG" id="apln:108737946"/>
<evidence type="ECO:0000313" key="5">
    <source>
        <dbReference type="RefSeq" id="XP_025835866.1"/>
    </source>
</evidence>
<keyword evidence="1" id="KW-0436">Ligase</keyword>
<dbReference type="OrthoDB" id="277439at2759"/>
<dbReference type="PANTHER" id="PTHR12241">
    <property type="entry name" value="TUBULIN POLYGLUTAMYLASE"/>
    <property type="match status" value="1"/>
</dbReference>
<proteinExistence type="predicted"/>
<dbReference type="Gene3D" id="3.30.470.20">
    <property type="entry name" value="ATP-grasp fold, B domain"/>
    <property type="match status" value="1"/>
</dbReference>
<reference evidence="5" key="1">
    <citation type="submission" date="2025-08" db="UniProtKB">
        <authorList>
            <consortium name="RefSeq"/>
        </authorList>
    </citation>
    <scope>IDENTIFICATION</scope>
    <source>
        <tissue evidence="5">Entire body</tissue>
    </source>
</reference>
<dbReference type="GO" id="GO:0036064">
    <property type="term" value="C:ciliary basal body"/>
    <property type="evidence" value="ECO:0007669"/>
    <property type="project" value="TreeGrafter"/>
</dbReference>
<sequence>MFEECFGDGPFIFRLNDGGSGPHLLTQVCLERGWKEFSPENGDHWNLWWRTSGFPVSHHKNLYAWQYINHIPKGSAICRKDNLVRFLRCMRKVYGSIYDFSPHGYNLPAEYTKLAAECSRGRPVFMTREEDSNCLEDKPVWICKPVAQSQGRGIFLFRKLSELTYDTNTIVQRYIEKPLLIGGYKFDLRLYVCIPSYYPLVVYMYREGLARFGTDKFNLTDLRNPFRHLTNSSINKLGPGYSEMKERVGSGCKWTLRQLRRYFQQIGVRDWLLWQKIEVIVVLTVLSHLAQIPPTLNCFEFLGFDILIDENIRPWLLEVNLSPALGNDCDTDRLVKKPLLHDLFDLLGFPLYNTGLSVFNIWNEESKENTLGNSECQKVSSVKSHQRALSVVHAAGKWRQKQKRISSASKDKLSSFRSTSKNSQLTFKGTKPAIAKFTGQSKQELDEQNKKYDEEWKRKHCSSKWGNGRDWKNSPESEGGWMRIWPVISDDNQDGDFQTRRNVKEIVAQITKLEKTAREIAKKHPHASECQLNEFLQHTVGIKNEIWIPPI</sequence>
<dbReference type="Pfam" id="PF03133">
    <property type="entry name" value="TTL"/>
    <property type="match status" value="1"/>
</dbReference>
<evidence type="ECO:0000313" key="4">
    <source>
        <dbReference type="Proteomes" id="UP000192223"/>
    </source>
</evidence>
<dbReference type="PROSITE" id="PS51221">
    <property type="entry name" value="TTL"/>
    <property type="match status" value="1"/>
</dbReference>
<keyword evidence="3" id="KW-0067">ATP-binding</keyword>
<dbReference type="PANTHER" id="PTHR12241:SF118">
    <property type="entry name" value="TUBULIN POLYGLUTAMYLASE TTLL2-RELATED"/>
    <property type="match status" value="1"/>
</dbReference>
<dbReference type="GO" id="GO:0015631">
    <property type="term" value="F:tubulin binding"/>
    <property type="evidence" value="ECO:0007669"/>
    <property type="project" value="TreeGrafter"/>
</dbReference>
<dbReference type="GO" id="GO:0000226">
    <property type="term" value="P:microtubule cytoskeleton organization"/>
    <property type="evidence" value="ECO:0007669"/>
    <property type="project" value="TreeGrafter"/>
</dbReference>
<dbReference type="GO" id="GO:0070740">
    <property type="term" value="F:tubulin-glutamic acid ligase activity"/>
    <property type="evidence" value="ECO:0007669"/>
    <property type="project" value="TreeGrafter"/>
</dbReference>
<dbReference type="Proteomes" id="UP000192223">
    <property type="component" value="Unplaced"/>
</dbReference>
<dbReference type="InterPro" id="IPR004344">
    <property type="entry name" value="TTL/TTLL_fam"/>
</dbReference>
<name>A0A7F5RIR5_AGRPL</name>
<dbReference type="RefSeq" id="XP_025835866.1">
    <property type="nucleotide sequence ID" value="XM_025980081.1"/>
</dbReference>
<dbReference type="GO" id="GO:0005524">
    <property type="term" value="F:ATP binding"/>
    <property type="evidence" value="ECO:0007669"/>
    <property type="project" value="UniProtKB-KW"/>
</dbReference>
<dbReference type="InParanoid" id="A0A7F5RIR5"/>
<accession>A0A7F5RIR5</accession>